<sequence>MLNALAKIHKGGEALAGRLFQDWERARKILLAVSGGPDSVALMLLAADWARARAGALPALEVATVDHALRPASRVEAETAARWAGALGLPHEILVWEDAKPAARLQELAREARYGLLFSHAARIGADVVATGHHADDQAETILFRLLRGSGLSGLAGMAIARERGGFILSRPLLGLAKADLLAVCESKSHPFISDPSNQNPAFARTGLRMLAERLAPEGLDRTALLRLGRRAARAEQALAGRTGEVRAALPARREPGLFHADASSLAREPEEIVLRLLALEIRAAAGGARPLRLDRLEALTDGLLRAIRLETPFAATLGGAALRLSADAVLTIRAEALRRRPPETPPGNECRK</sequence>
<dbReference type="GO" id="GO:0005524">
    <property type="term" value="F:ATP binding"/>
    <property type="evidence" value="ECO:0007669"/>
    <property type="project" value="UniProtKB-UniRule"/>
</dbReference>
<comment type="function">
    <text evidence="6">Ligates lysine onto the cytidine present at position 34 of the AUA codon-specific tRNA(Ile) that contains the anticodon CAU, in an ATP-dependent manner. Cytidine is converted to lysidine, thus changing the amino acid specificity of the tRNA from methionine to isoleucine.</text>
</comment>
<dbReference type="AlphaFoldDB" id="A0A1I3VXJ9"/>
<dbReference type="Proteomes" id="UP000198755">
    <property type="component" value="Unassembled WGS sequence"/>
</dbReference>
<dbReference type="InterPro" id="IPR012795">
    <property type="entry name" value="tRNA_Ile_lys_synt_N"/>
</dbReference>
<dbReference type="STRING" id="1612308.SAMN05444581_101181"/>
<keyword evidence="2 6" id="KW-0819">tRNA processing</keyword>
<dbReference type="EC" id="6.3.4.19" evidence="6"/>
<evidence type="ECO:0000256" key="4">
    <source>
        <dbReference type="ARBA" id="ARBA00022840"/>
    </source>
</evidence>
<evidence type="ECO:0000256" key="1">
    <source>
        <dbReference type="ARBA" id="ARBA00022598"/>
    </source>
</evidence>
<keyword evidence="9" id="KW-1185">Reference proteome</keyword>
<dbReference type="EMBL" id="FOSN01000001">
    <property type="protein sequence ID" value="SFJ99859.1"/>
    <property type="molecule type" value="Genomic_DNA"/>
</dbReference>
<protein>
    <recommendedName>
        <fullName evidence="6">tRNA(Ile)-lysidine synthase</fullName>
        <ecNumber evidence="6">6.3.4.19</ecNumber>
    </recommendedName>
    <alternativeName>
        <fullName evidence="6">tRNA(Ile)-2-lysyl-cytidine synthase</fullName>
    </alternativeName>
    <alternativeName>
        <fullName evidence="6">tRNA(Ile)-lysidine synthetase</fullName>
    </alternativeName>
</protein>
<dbReference type="InterPro" id="IPR012094">
    <property type="entry name" value="tRNA_Ile_lys_synt"/>
</dbReference>
<dbReference type="CDD" id="cd01992">
    <property type="entry name" value="TilS_N"/>
    <property type="match status" value="1"/>
</dbReference>
<dbReference type="GO" id="GO:0032267">
    <property type="term" value="F:tRNA(Ile)-lysidine synthase activity"/>
    <property type="evidence" value="ECO:0007669"/>
    <property type="project" value="UniProtKB-EC"/>
</dbReference>
<dbReference type="GO" id="GO:0006400">
    <property type="term" value="P:tRNA modification"/>
    <property type="evidence" value="ECO:0007669"/>
    <property type="project" value="UniProtKB-UniRule"/>
</dbReference>
<dbReference type="RefSeq" id="WP_091676083.1">
    <property type="nucleotide sequence ID" value="NZ_FOSN01000001.1"/>
</dbReference>
<dbReference type="OrthoDB" id="9807403at2"/>
<dbReference type="SUPFAM" id="SSF52402">
    <property type="entry name" value="Adenine nucleotide alpha hydrolases-like"/>
    <property type="match status" value="1"/>
</dbReference>
<keyword evidence="3 6" id="KW-0547">Nucleotide-binding</keyword>
<evidence type="ECO:0000259" key="7">
    <source>
        <dbReference type="Pfam" id="PF01171"/>
    </source>
</evidence>
<dbReference type="InterPro" id="IPR011063">
    <property type="entry name" value="TilS/TtcA_N"/>
</dbReference>
<gene>
    <name evidence="6" type="primary">tilS</name>
    <name evidence="8" type="ORF">SAMN05444581_101181</name>
</gene>
<feature type="binding site" evidence="6">
    <location>
        <begin position="34"/>
        <end position="39"/>
    </location>
    <ligand>
        <name>ATP</name>
        <dbReference type="ChEBI" id="CHEBI:30616"/>
    </ligand>
</feature>
<dbReference type="InterPro" id="IPR014729">
    <property type="entry name" value="Rossmann-like_a/b/a_fold"/>
</dbReference>
<organism evidence="8 9">
    <name type="scientific">Methylocapsa palsarum</name>
    <dbReference type="NCBI Taxonomy" id="1612308"/>
    <lineage>
        <taxon>Bacteria</taxon>
        <taxon>Pseudomonadati</taxon>
        <taxon>Pseudomonadota</taxon>
        <taxon>Alphaproteobacteria</taxon>
        <taxon>Hyphomicrobiales</taxon>
        <taxon>Beijerinckiaceae</taxon>
        <taxon>Methylocapsa</taxon>
    </lineage>
</organism>
<comment type="similarity">
    <text evidence="6">Belongs to the tRNA(Ile)-lysidine synthase family.</text>
</comment>
<dbReference type="PANTHER" id="PTHR43033:SF1">
    <property type="entry name" value="TRNA(ILE)-LYSIDINE SYNTHASE-RELATED"/>
    <property type="match status" value="1"/>
</dbReference>
<comment type="subcellular location">
    <subcellularLocation>
        <location evidence="6">Cytoplasm</location>
    </subcellularLocation>
</comment>
<evidence type="ECO:0000313" key="8">
    <source>
        <dbReference type="EMBL" id="SFJ99859.1"/>
    </source>
</evidence>
<accession>A0A1I3VXJ9</accession>
<dbReference type="NCBIfam" id="TIGR02432">
    <property type="entry name" value="lysidine_TilS_N"/>
    <property type="match status" value="1"/>
</dbReference>
<comment type="domain">
    <text evidence="6">The N-terminal region contains the highly conserved SGGXDS motif, predicted to be a P-loop motif involved in ATP binding.</text>
</comment>
<keyword evidence="6" id="KW-0963">Cytoplasm</keyword>
<dbReference type="Gene3D" id="3.40.50.620">
    <property type="entry name" value="HUPs"/>
    <property type="match status" value="1"/>
</dbReference>
<reference evidence="8 9" key="1">
    <citation type="submission" date="2016-10" db="EMBL/GenBank/DDBJ databases">
        <authorList>
            <person name="de Groot N.N."/>
        </authorList>
    </citation>
    <scope>NUCLEOTIDE SEQUENCE [LARGE SCALE GENOMIC DNA]</scope>
    <source>
        <strain evidence="8 9">NE2</strain>
    </source>
</reference>
<keyword evidence="1 6" id="KW-0436">Ligase</keyword>
<feature type="domain" description="tRNA(Ile)-lysidine/2-thiocytidine synthase N-terminal" evidence="7">
    <location>
        <begin position="28"/>
        <end position="209"/>
    </location>
</feature>
<evidence type="ECO:0000313" key="9">
    <source>
        <dbReference type="Proteomes" id="UP000198755"/>
    </source>
</evidence>
<evidence type="ECO:0000256" key="3">
    <source>
        <dbReference type="ARBA" id="ARBA00022741"/>
    </source>
</evidence>
<dbReference type="GO" id="GO:0005737">
    <property type="term" value="C:cytoplasm"/>
    <property type="evidence" value="ECO:0007669"/>
    <property type="project" value="UniProtKB-SubCell"/>
</dbReference>
<keyword evidence="4 6" id="KW-0067">ATP-binding</keyword>
<name>A0A1I3VXJ9_9HYPH</name>
<comment type="catalytic activity">
    <reaction evidence="5 6">
        <text>cytidine(34) in tRNA(Ile2) + L-lysine + ATP = lysidine(34) in tRNA(Ile2) + AMP + diphosphate + H(+)</text>
        <dbReference type="Rhea" id="RHEA:43744"/>
        <dbReference type="Rhea" id="RHEA-COMP:10625"/>
        <dbReference type="Rhea" id="RHEA-COMP:10670"/>
        <dbReference type="ChEBI" id="CHEBI:15378"/>
        <dbReference type="ChEBI" id="CHEBI:30616"/>
        <dbReference type="ChEBI" id="CHEBI:32551"/>
        <dbReference type="ChEBI" id="CHEBI:33019"/>
        <dbReference type="ChEBI" id="CHEBI:82748"/>
        <dbReference type="ChEBI" id="CHEBI:83665"/>
        <dbReference type="ChEBI" id="CHEBI:456215"/>
        <dbReference type="EC" id="6.3.4.19"/>
    </reaction>
</comment>
<evidence type="ECO:0000256" key="6">
    <source>
        <dbReference type="HAMAP-Rule" id="MF_01161"/>
    </source>
</evidence>
<evidence type="ECO:0000256" key="5">
    <source>
        <dbReference type="ARBA" id="ARBA00048539"/>
    </source>
</evidence>
<dbReference type="PANTHER" id="PTHR43033">
    <property type="entry name" value="TRNA(ILE)-LYSIDINE SYNTHASE-RELATED"/>
    <property type="match status" value="1"/>
</dbReference>
<evidence type="ECO:0000256" key="2">
    <source>
        <dbReference type="ARBA" id="ARBA00022694"/>
    </source>
</evidence>
<dbReference type="Pfam" id="PF01171">
    <property type="entry name" value="ATP_bind_3"/>
    <property type="match status" value="1"/>
</dbReference>
<proteinExistence type="inferred from homology"/>
<dbReference type="HAMAP" id="MF_01161">
    <property type="entry name" value="tRNA_Ile_lys_synt"/>
    <property type="match status" value="1"/>
</dbReference>